<reference evidence="5" key="1">
    <citation type="submission" date="2022-11" db="UniProtKB">
        <authorList>
            <consortium name="WormBaseParasite"/>
        </authorList>
    </citation>
    <scope>IDENTIFICATION</scope>
</reference>
<dbReference type="InterPro" id="IPR018378">
    <property type="entry name" value="C-type_lectin_CS"/>
</dbReference>
<dbReference type="PROSITE" id="PS00615">
    <property type="entry name" value="C_TYPE_LECTIN_1"/>
    <property type="match status" value="1"/>
</dbReference>
<accession>A0A914YZ97</accession>
<dbReference type="SMART" id="SM00034">
    <property type="entry name" value="CLECT"/>
    <property type="match status" value="2"/>
</dbReference>
<feature type="domain" description="C-type lectin" evidence="3">
    <location>
        <begin position="28"/>
        <end position="135"/>
    </location>
</feature>
<feature type="chain" id="PRO_5037941970" evidence="2">
    <location>
        <begin position="17"/>
        <end position="286"/>
    </location>
</feature>
<dbReference type="PROSITE" id="PS50041">
    <property type="entry name" value="C_TYPE_LECTIN_2"/>
    <property type="match status" value="2"/>
</dbReference>
<evidence type="ECO:0000256" key="2">
    <source>
        <dbReference type="SAM" id="SignalP"/>
    </source>
</evidence>
<evidence type="ECO:0000256" key="1">
    <source>
        <dbReference type="ARBA" id="ARBA00023157"/>
    </source>
</evidence>
<dbReference type="PANTHER" id="PTHR22991:SF40">
    <property type="entry name" value="PROTEIN CBG13490"/>
    <property type="match status" value="1"/>
</dbReference>
<sequence length="286" mass="31594">MLKFVLLLIYLNLVLGDIECPPNYLLFEDGLCYQFLSEAAVHKIPGQHKCESEGGNLPKISGILQNAIVTNISLNATDVTWLGLTCSRDDTCIWDDGTKMNYSNFDSGLADVSQGNCVFINILPAKRGKWSSADCASDLKDVICQTNQKSLQPNITCPDTYIKGSDDRCYLSPNFKLEFNNAENLCSETASNSHLTSISSREENNATQLISQAAHFTDIFIGLEAGSKGYVWIDGTQFNYPYSYSNFEDGQPNIKVGNCVAMNVTTGKWKSICCNQKTSFVCLQKC</sequence>
<keyword evidence="2" id="KW-0732">Signal</keyword>
<keyword evidence="1" id="KW-1015">Disulfide bond</keyword>
<feature type="domain" description="C-type lectin" evidence="3">
    <location>
        <begin position="165"/>
        <end position="283"/>
    </location>
</feature>
<organism evidence="4 5">
    <name type="scientific">Panagrolaimus superbus</name>
    <dbReference type="NCBI Taxonomy" id="310955"/>
    <lineage>
        <taxon>Eukaryota</taxon>
        <taxon>Metazoa</taxon>
        <taxon>Ecdysozoa</taxon>
        <taxon>Nematoda</taxon>
        <taxon>Chromadorea</taxon>
        <taxon>Rhabditida</taxon>
        <taxon>Tylenchina</taxon>
        <taxon>Panagrolaimomorpha</taxon>
        <taxon>Panagrolaimoidea</taxon>
        <taxon>Panagrolaimidae</taxon>
        <taxon>Panagrolaimus</taxon>
    </lineage>
</organism>
<dbReference type="Gene3D" id="3.10.100.10">
    <property type="entry name" value="Mannose-Binding Protein A, subunit A"/>
    <property type="match status" value="2"/>
</dbReference>
<dbReference type="CDD" id="cd00037">
    <property type="entry name" value="CLECT"/>
    <property type="match status" value="2"/>
</dbReference>
<keyword evidence="4" id="KW-1185">Reference proteome</keyword>
<name>A0A914YZ97_9BILA</name>
<protein>
    <submittedName>
        <fullName evidence="5">C-type lectin domain-containing protein</fullName>
    </submittedName>
</protein>
<dbReference type="AlphaFoldDB" id="A0A914YZ97"/>
<feature type="signal peptide" evidence="2">
    <location>
        <begin position="1"/>
        <end position="16"/>
    </location>
</feature>
<dbReference type="Proteomes" id="UP000887577">
    <property type="component" value="Unplaced"/>
</dbReference>
<dbReference type="SUPFAM" id="SSF56436">
    <property type="entry name" value="C-type lectin-like"/>
    <property type="match status" value="2"/>
</dbReference>
<dbReference type="InterPro" id="IPR001304">
    <property type="entry name" value="C-type_lectin-like"/>
</dbReference>
<dbReference type="PANTHER" id="PTHR22991">
    <property type="entry name" value="PROTEIN CBG13490"/>
    <property type="match status" value="1"/>
</dbReference>
<dbReference type="InterPro" id="IPR016187">
    <property type="entry name" value="CTDL_fold"/>
</dbReference>
<dbReference type="InterPro" id="IPR050976">
    <property type="entry name" value="Snaclec"/>
</dbReference>
<evidence type="ECO:0000259" key="3">
    <source>
        <dbReference type="PROSITE" id="PS50041"/>
    </source>
</evidence>
<dbReference type="Pfam" id="PF00059">
    <property type="entry name" value="Lectin_C"/>
    <property type="match status" value="2"/>
</dbReference>
<proteinExistence type="predicted"/>
<evidence type="ECO:0000313" key="5">
    <source>
        <dbReference type="WBParaSite" id="PSU_v2.g4956.t1"/>
    </source>
</evidence>
<dbReference type="InterPro" id="IPR016186">
    <property type="entry name" value="C-type_lectin-like/link_sf"/>
</dbReference>
<dbReference type="WBParaSite" id="PSU_v2.g4956.t1">
    <property type="protein sequence ID" value="PSU_v2.g4956.t1"/>
    <property type="gene ID" value="PSU_v2.g4956"/>
</dbReference>
<evidence type="ECO:0000313" key="4">
    <source>
        <dbReference type="Proteomes" id="UP000887577"/>
    </source>
</evidence>